<keyword evidence="4" id="KW-1185">Reference proteome</keyword>
<feature type="compositionally biased region" description="Low complexity" evidence="1">
    <location>
        <begin position="1428"/>
        <end position="1443"/>
    </location>
</feature>
<dbReference type="PANTHER" id="PTHR12673:SF159">
    <property type="entry name" value="LD03170P"/>
    <property type="match status" value="1"/>
</dbReference>
<dbReference type="Gene3D" id="2.120.10.80">
    <property type="entry name" value="Kelch-type beta propeller"/>
    <property type="match status" value="1"/>
</dbReference>
<feature type="compositionally biased region" description="Low complexity" evidence="1">
    <location>
        <begin position="1571"/>
        <end position="1586"/>
    </location>
</feature>
<dbReference type="GO" id="GO:0005737">
    <property type="term" value="C:cytoplasm"/>
    <property type="evidence" value="ECO:0007669"/>
    <property type="project" value="TreeGrafter"/>
</dbReference>
<feature type="compositionally biased region" description="Polar residues" evidence="1">
    <location>
        <begin position="1670"/>
        <end position="1687"/>
    </location>
</feature>
<organism evidence="3 4">
    <name type="scientific">Tritrichomonas foetus</name>
    <dbReference type="NCBI Taxonomy" id="1144522"/>
    <lineage>
        <taxon>Eukaryota</taxon>
        <taxon>Metamonada</taxon>
        <taxon>Parabasalia</taxon>
        <taxon>Tritrichomonadida</taxon>
        <taxon>Tritrichomonadidae</taxon>
        <taxon>Tritrichomonas</taxon>
    </lineage>
</organism>
<evidence type="ECO:0000259" key="2">
    <source>
        <dbReference type="PROSITE" id="PS50010"/>
    </source>
</evidence>
<feature type="region of interest" description="Disordered" evidence="1">
    <location>
        <begin position="940"/>
        <end position="1013"/>
    </location>
</feature>
<feature type="compositionally biased region" description="Low complexity" evidence="1">
    <location>
        <begin position="2078"/>
        <end position="2094"/>
    </location>
</feature>
<feature type="compositionally biased region" description="Polar residues" evidence="1">
    <location>
        <begin position="1939"/>
        <end position="1966"/>
    </location>
</feature>
<feature type="compositionally biased region" description="Polar residues" evidence="1">
    <location>
        <begin position="1444"/>
        <end position="1486"/>
    </location>
</feature>
<protein>
    <recommendedName>
        <fullName evidence="2">DH domain-containing protein</fullName>
    </recommendedName>
</protein>
<feature type="compositionally biased region" description="Basic and acidic residues" evidence="1">
    <location>
        <begin position="1090"/>
        <end position="1100"/>
    </location>
</feature>
<dbReference type="Pfam" id="PF00621">
    <property type="entry name" value="RhoGEF"/>
    <property type="match status" value="1"/>
</dbReference>
<feature type="compositionally biased region" description="Polar residues" evidence="1">
    <location>
        <begin position="1754"/>
        <end position="1784"/>
    </location>
</feature>
<dbReference type="SUPFAM" id="SSF48065">
    <property type="entry name" value="DBL homology domain (DH-domain)"/>
    <property type="match status" value="1"/>
</dbReference>
<feature type="compositionally biased region" description="Low complexity" evidence="1">
    <location>
        <begin position="1120"/>
        <end position="1137"/>
    </location>
</feature>
<feature type="compositionally biased region" description="Low complexity" evidence="1">
    <location>
        <begin position="1281"/>
        <end position="1304"/>
    </location>
</feature>
<proteinExistence type="predicted"/>
<dbReference type="SMART" id="SM00325">
    <property type="entry name" value="RhoGEF"/>
    <property type="match status" value="1"/>
</dbReference>
<dbReference type="InterPro" id="IPR035899">
    <property type="entry name" value="DBL_dom_sf"/>
</dbReference>
<dbReference type="InterPro" id="IPR015915">
    <property type="entry name" value="Kelch-typ_b-propeller"/>
</dbReference>
<dbReference type="PANTHER" id="PTHR12673">
    <property type="entry name" value="FACIOGENITAL DYSPLASIA PROTEIN"/>
    <property type="match status" value="1"/>
</dbReference>
<feature type="compositionally biased region" description="Polar residues" evidence="1">
    <location>
        <begin position="1633"/>
        <end position="1646"/>
    </location>
</feature>
<feature type="domain" description="DH" evidence="2">
    <location>
        <begin position="176"/>
        <end position="351"/>
    </location>
</feature>
<feature type="region of interest" description="Disordered" evidence="1">
    <location>
        <begin position="1054"/>
        <end position="2240"/>
    </location>
</feature>
<feature type="compositionally biased region" description="Polar residues" evidence="1">
    <location>
        <begin position="1173"/>
        <end position="1263"/>
    </location>
</feature>
<dbReference type="Gene3D" id="1.20.900.10">
    <property type="entry name" value="Dbl homology (DH) domain"/>
    <property type="match status" value="1"/>
</dbReference>
<feature type="compositionally biased region" description="Polar residues" evidence="1">
    <location>
        <begin position="1270"/>
        <end position="1280"/>
    </location>
</feature>
<name>A0A1J4JII4_9EUKA</name>
<feature type="compositionally biased region" description="Polar residues" evidence="1">
    <location>
        <begin position="1552"/>
        <end position="1570"/>
    </location>
</feature>
<feature type="compositionally biased region" description="Low complexity" evidence="1">
    <location>
        <begin position="2133"/>
        <end position="2151"/>
    </location>
</feature>
<feature type="compositionally biased region" description="Polar residues" evidence="1">
    <location>
        <begin position="2016"/>
        <end position="2034"/>
    </location>
</feature>
<dbReference type="OrthoDB" id="10251809at2759"/>
<dbReference type="EMBL" id="MLAK01001051">
    <property type="protein sequence ID" value="OHS98497.1"/>
    <property type="molecule type" value="Genomic_DNA"/>
</dbReference>
<feature type="compositionally biased region" description="Low complexity" evidence="1">
    <location>
        <begin position="1694"/>
        <end position="1710"/>
    </location>
</feature>
<feature type="compositionally biased region" description="Polar residues" evidence="1">
    <location>
        <begin position="1824"/>
        <end position="1850"/>
    </location>
</feature>
<dbReference type="InterPro" id="IPR006652">
    <property type="entry name" value="Kelch_1"/>
</dbReference>
<feature type="compositionally biased region" description="Basic and acidic residues" evidence="1">
    <location>
        <begin position="1054"/>
        <end position="1063"/>
    </location>
</feature>
<feature type="compositionally biased region" description="Polar residues" evidence="1">
    <location>
        <begin position="1861"/>
        <end position="1914"/>
    </location>
</feature>
<dbReference type="InterPro" id="IPR051092">
    <property type="entry name" value="FYVE_RhoGEF_PH"/>
</dbReference>
<comment type="caution">
    <text evidence="3">The sequence shown here is derived from an EMBL/GenBank/DDBJ whole genome shotgun (WGS) entry which is preliminary data.</text>
</comment>
<feature type="compositionally biased region" description="Acidic residues" evidence="1">
    <location>
        <begin position="2035"/>
        <end position="2046"/>
    </location>
</feature>
<feature type="compositionally biased region" description="Polar residues" evidence="1">
    <location>
        <begin position="2054"/>
        <end position="2077"/>
    </location>
</feature>
<feature type="compositionally biased region" description="Low complexity" evidence="1">
    <location>
        <begin position="1735"/>
        <end position="1753"/>
    </location>
</feature>
<evidence type="ECO:0000313" key="3">
    <source>
        <dbReference type="EMBL" id="OHS98497.1"/>
    </source>
</evidence>
<feature type="compositionally biased region" description="Basic and acidic residues" evidence="1">
    <location>
        <begin position="985"/>
        <end position="1013"/>
    </location>
</feature>
<feature type="compositionally biased region" description="Polar residues" evidence="1">
    <location>
        <begin position="2152"/>
        <end position="2173"/>
    </location>
</feature>
<feature type="compositionally biased region" description="Polar residues" evidence="1">
    <location>
        <begin position="2095"/>
        <end position="2125"/>
    </location>
</feature>
<feature type="compositionally biased region" description="Low complexity" evidence="1">
    <location>
        <begin position="1995"/>
        <end position="2011"/>
    </location>
</feature>
<feature type="compositionally biased region" description="Low complexity" evidence="1">
    <location>
        <begin position="1402"/>
        <end position="1420"/>
    </location>
</feature>
<feature type="compositionally biased region" description="Low complexity" evidence="1">
    <location>
        <begin position="1785"/>
        <end position="1823"/>
    </location>
</feature>
<sequence length="2240" mass="249256">MEFVAIIDAGRPNNIVVNKKEIEGKSCAEIIQHLGSDGMKLYINTPFFSESLPMDSHPLDACPNIILKERPDKYNKPPFYLSIHKTDDYFSLFVDPKPINFDKLPVFRTDFNFNHHRNGKEMLEQISSIFDIENLDLQTNSFSDEESNEEIFSKFRTKYIEISMTLTDKAIKKIKHRGKIIEEIISTEESYLGDLTELSTYWYGKFKRSNAFNESELNFIFKDVPGIQNCHTLLYTKLKERGTNYESVIGDVFIDMSSFFKVSLNFISNYGNMISLVNKKTEIRGNARLLEHEHDGNEFTSYLITPVQRMPRYKLFIRELIKSTPRSHPDYDFLPIAESLIDTVTQEMDAATKKAEQLAVIYKIQNKISKSYNLFDVANRTLVMVMDVIVSKSNCHFYLFNDLVMLTNIDKRGETVLLVSKIVDFKYFPAVSLLSFYRHKKGLKAVLFQSVDNFNKFVLALEEKRSTFLKNVLSSFLWSSPTIIKPLPKLNDIHGVCLNDNFYFFGESKLVSLNFKVTTVSITDATFQKYIGCSVTGFGEKIFIFGGHIPGEYTNNLWQYDVLSENWTLVNIQHKPEARCEHTAVKIDHSIVIFGGRKKKKYFNDICIFYPKKKKWKILSVHGAPPPRSMHSAVAKDKKMYIYGGKNGPYVYNDIHIFDYETKTWKTLYVNLSIIPKRFGHRSVLIENLFISIGGTFGPPEAVVPPMVMKIEKDYPVITYESNGNDPFPLLRFGLCFSQKQSLVAYVQHSIFRIQLPSDLEKIVNESKQINKLKKLTESSSNINQIPNLSVTHNSGEMENVVKSRLDLQKKGGSVAELLRVHRNRIQNPNFNSIDIKKIESHPLNMISDQSSEYFQSESELSGNWDSTNEESIPLYELKIPLSKPGPRSEKNKELIKALLAKQMMNEAKNVEEEVQNRKRKENRRSVHFVLDGSDEFELLKKKESENDDEEYRKNDNKEDEIEGKNNKNEIEEKEESPKSSINDDINRGSDQKMMESIKSEDHKVESPPKIPKEEIHTHQIIKEPISESGANFHQQPVKEPISEPVKDLVKEQVQEQTVKELTQESPKQLDYITKSTGNNQITQSNHHALIKEVNAKEQDQPSTSPSNTEKPDSPPPMTKKPSPSSTTAKATTLSKPGPTPIPKRGSQTSTIQNASFQTTIKKSPSHPPTKKLSPSIQQNVSIKLQPKQSTPSTVVSKQQITQQKPATASPPTMTTVTSISQMATQQPAGSVQQKTTSSSAIQQNPSSTSSHQNLQSKLSPSHKQPIPVKSQQATQNPTVSNKNTTATKSITSSASTGSSKVVIAARKGPVMNRQAKPSHRAPAPPPKKDSKLKPAPKSNAPISQKPISNQLKPTPQIQQKPNTSVQQKHSAGSPHNTTTQRPLTTPYLQQQPVPTVNTSSVTQQKLTVTTNQKTTETTNAPHKPLSTVQQNPATTTNATKPTISSKLTVTIQQNPNTTPNIQPKPSSSTPSTNVAQHKPVTSTNVPQKQTSTTSTGTQPKPTTTAPTKPATTLSKPTTAPTKPTTTLSKPTTATISQEKQVLTTASTTTTVNQQKQASTKIPAGTQQKQSTASPKSTPAATSSAANHNQPKAAPTAPVQHNKQAATVQQNKQAAIVQKKPTTQQKLRPIKTAIQQKPSTTHQQAAVQKKHNAVSKQKPAPAAPKPRITNVAQQQKYTTVQQKSSIIATHKNPTAKSQQKQSITQQKSTSPVQQKLTPKTIQQKPVSVHKQKLIPSTAHSPPTTAPQKKTAPQSQHQKQQTIPVAVQNKPTTNLQNPQPSNSKLQQKTLHVQQQQQQSVVNPQQQSHIQNTQQKSTTTTIQQKPAATQQTSITTVQEKPDSAISQQQHQAPVQKPIPPSQNKPTTEVSTTNTESQQKLAQPITITSQKELSTTADQQKLTISAPSQPSTTSNAAAQHKPIQAPVPPKLTLVHQQKHETSTPVESQEKIISTVVQQKPETTASQQKLTPDIKEKPETATEVSPKKPSITVNVQRRSSVVSISSSPSKPTITIKSKETGISTNSKNSNEAENLVNETDQESEIENEESIDQKENKISTNQKTTITSKQPLKPPNAQSKLQPAKTTTQNKPKQQQQASTKAPINTKSQINTKVNANLKQKSTNQSRTTSKPKENTKTMSKPSTKSPSTTIATKSHVTSTTQRTLNQKKTTNLSSRKVSPMVTIKTNAVKPNAVKANQPKYTTMSLNAKQPTSKVSVKGKAKPPPKVKIAPKITISSKKAPIRR</sequence>
<accession>A0A1J4JII4</accession>
<feature type="compositionally biased region" description="Polar residues" evidence="1">
    <location>
        <begin position="1599"/>
        <end position="1613"/>
    </location>
</feature>
<gene>
    <name evidence="3" type="ORF">TRFO_35066</name>
</gene>
<feature type="compositionally biased region" description="Basic and acidic residues" evidence="1">
    <location>
        <begin position="940"/>
        <end position="971"/>
    </location>
</feature>
<dbReference type="SMART" id="SM00612">
    <property type="entry name" value="Kelch"/>
    <property type="match status" value="3"/>
</dbReference>
<dbReference type="Proteomes" id="UP000179807">
    <property type="component" value="Unassembled WGS sequence"/>
</dbReference>
<feature type="compositionally biased region" description="Polar residues" evidence="1">
    <location>
        <begin position="1146"/>
        <end position="1163"/>
    </location>
</feature>
<evidence type="ECO:0000256" key="1">
    <source>
        <dbReference type="SAM" id="MobiDB-lite"/>
    </source>
</evidence>
<dbReference type="VEuPathDB" id="TrichDB:TRFO_35066"/>
<dbReference type="PROSITE" id="PS50010">
    <property type="entry name" value="DH_2"/>
    <property type="match status" value="1"/>
</dbReference>
<dbReference type="GO" id="GO:0005085">
    <property type="term" value="F:guanyl-nucleotide exchange factor activity"/>
    <property type="evidence" value="ECO:0007669"/>
    <property type="project" value="InterPro"/>
</dbReference>
<dbReference type="Pfam" id="PF24681">
    <property type="entry name" value="Kelch_KLHDC2_KLHL20_DRC7"/>
    <property type="match status" value="1"/>
</dbReference>
<reference evidence="3" key="1">
    <citation type="submission" date="2016-10" db="EMBL/GenBank/DDBJ databases">
        <authorList>
            <person name="Benchimol M."/>
            <person name="Almeida L.G."/>
            <person name="Vasconcelos A.T."/>
            <person name="Perreira-Neves A."/>
            <person name="Rosa I.A."/>
            <person name="Tasca T."/>
            <person name="Bogo M.R."/>
            <person name="de Souza W."/>
        </authorList>
    </citation>
    <scope>NUCLEOTIDE SEQUENCE [LARGE SCALE GENOMIC DNA]</scope>
    <source>
        <strain evidence="3">K</strain>
    </source>
</reference>
<dbReference type="InterPro" id="IPR000219">
    <property type="entry name" value="DH_dom"/>
</dbReference>
<feature type="compositionally biased region" description="Polar residues" evidence="1">
    <location>
        <begin position="1341"/>
        <end position="1401"/>
    </location>
</feature>
<feature type="compositionally biased region" description="Polar residues" evidence="1">
    <location>
        <begin position="1074"/>
        <end position="1087"/>
    </location>
</feature>
<feature type="compositionally biased region" description="Low complexity" evidence="1">
    <location>
        <begin position="1487"/>
        <end position="1535"/>
    </location>
</feature>
<evidence type="ECO:0000313" key="4">
    <source>
        <dbReference type="Proteomes" id="UP000179807"/>
    </source>
</evidence>
<dbReference type="SUPFAM" id="SSF117281">
    <property type="entry name" value="Kelch motif"/>
    <property type="match status" value="1"/>
</dbReference>
<dbReference type="RefSeq" id="XP_068351634.1">
    <property type="nucleotide sequence ID" value="XM_068510036.1"/>
</dbReference>
<feature type="compositionally biased region" description="Polar residues" evidence="1">
    <location>
        <begin position="2195"/>
        <end position="2208"/>
    </location>
</feature>
<dbReference type="GeneID" id="94844740"/>
<feature type="compositionally biased region" description="Polar residues" evidence="1">
    <location>
        <begin position="1711"/>
        <end position="1725"/>
    </location>
</feature>